<evidence type="ECO:0000256" key="4">
    <source>
        <dbReference type="ARBA" id="ARBA00023242"/>
    </source>
</evidence>
<dbReference type="KEGG" id="dha:DEHA2D12210g"/>
<dbReference type="GO" id="GO:0000794">
    <property type="term" value="C:condensed nuclear chromosome"/>
    <property type="evidence" value="ECO:0007669"/>
    <property type="project" value="TreeGrafter"/>
</dbReference>
<keyword evidence="9" id="KW-1185">Reference proteome</keyword>
<dbReference type="STRING" id="284592.Q6BS19"/>
<dbReference type="InterPro" id="IPR010776">
    <property type="entry name" value="Hop2_WH_dom"/>
</dbReference>
<evidence type="ECO:0000256" key="2">
    <source>
        <dbReference type="ARBA" id="ARBA00007922"/>
    </source>
</evidence>
<evidence type="ECO:0000256" key="3">
    <source>
        <dbReference type="ARBA" id="ARBA00023172"/>
    </source>
</evidence>
<dbReference type="GeneID" id="2900966"/>
<dbReference type="OrthoDB" id="4015885at2759"/>
<dbReference type="eggNOG" id="ENOG502S1MU">
    <property type="taxonomic scope" value="Eukaryota"/>
</dbReference>
<dbReference type="Gene3D" id="1.10.10.10">
    <property type="entry name" value="Winged helix-like DNA-binding domain superfamily/Winged helix DNA-binding domain"/>
    <property type="match status" value="1"/>
</dbReference>
<dbReference type="VEuPathDB" id="FungiDB:DEHA2D12210g"/>
<dbReference type="RefSeq" id="XP_459001.2">
    <property type="nucleotide sequence ID" value="XM_459001.2"/>
</dbReference>
<dbReference type="GO" id="GO:0010774">
    <property type="term" value="P:meiotic strand invasion involved in reciprocal meiotic recombination"/>
    <property type="evidence" value="ECO:0007669"/>
    <property type="project" value="TreeGrafter"/>
</dbReference>
<dbReference type="FunCoup" id="Q6BS19">
    <property type="interactions" value="248"/>
</dbReference>
<dbReference type="AlphaFoldDB" id="Q6BS19"/>
<keyword evidence="4" id="KW-0539">Nucleus</keyword>
<keyword evidence="5" id="KW-0469">Meiosis</keyword>
<comment type="similarity">
    <text evidence="2">Belongs to the HOP2 family.</text>
</comment>
<dbReference type="EMBL" id="CR382136">
    <property type="protein sequence ID" value="CAG87169.2"/>
    <property type="molecule type" value="Genomic_DNA"/>
</dbReference>
<dbReference type="GO" id="GO:0003690">
    <property type="term" value="F:double-stranded DNA binding"/>
    <property type="evidence" value="ECO:0007669"/>
    <property type="project" value="TreeGrafter"/>
</dbReference>
<dbReference type="Pfam" id="PF07106">
    <property type="entry name" value="WHD_TBPIP"/>
    <property type="match status" value="1"/>
</dbReference>
<accession>Q6BS19</accession>
<name>Q6BS19_DEBHA</name>
<proteinExistence type="inferred from homology"/>
<gene>
    <name evidence="8" type="ordered locus">DEHA2D12210g</name>
</gene>
<keyword evidence="6" id="KW-0175">Coiled coil</keyword>
<evidence type="ECO:0000256" key="1">
    <source>
        <dbReference type="ARBA" id="ARBA00004123"/>
    </source>
</evidence>
<comment type="subcellular location">
    <subcellularLocation>
        <location evidence="1">Nucleus</location>
    </subcellularLocation>
</comment>
<dbReference type="HOGENOM" id="CLU_063266_2_0_1"/>
<keyword evidence="3" id="KW-0233">DNA recombination</keyword>
<sequence length="201" mass="23438">MGPKKENIPLIKGQEAEDLVKNYLKEQYRPYSVSDLILNLHNKINKATMTKCLDSLVSTNEIVSKTYGKMVYYVYKEEEIDKNLEAEVNTESIKKIKEDVDDLNKCVRTLQTEYDELIKLPTNEEAVLQTKELEKELVVLENKLASIKSEGSTRLSKKEIDKCKDYTKELERIFRQRKKLVRKAETMSLYYSTLLTSQLVQ</sequence>
<organism evidence="8 9">
    <name type="scientific">Debaryomyces hansenii (strain ATCC 36239 / CBS 767 / BCRC 21394 / JCM 1990 / NBRC 0083 / IGC 2968)</name>
    <name type="common">Yeast</name>
    <name type="synonym">Torulaspora hansenii</name>
    <dbReference type="NCBI Taxonomy" id="284592"/>
    <lineage>
        <taxon>Eukaryota</taxon>
        <taxon>Fungi</taxon>
        <taxon>Dikarya</taxon>
        <taxon>Ascomycota</taxon>
        <taxon>Saccharomycotina</taxon>
        <taxon>Pichiomycetes</taxon>
        <taxon>Debaryomycetaceae</taxon>
        <taxon>Debaryomyces</taxon>
    </lineage>
</organism>
<dbReference type="GO" id="GO:0120231">
    <property type="term" value="C:DNA recombinase auxiliary factor complex"/>
    <property type="evidence" value="ECO:0007669"/>
    <property type="project" value="TreeGrafter"/>
</dbReference>
<dbReference type="PANTHER" id="PTHR15938:SF0">
    <property type="entry name" value="HOMOLOGOUS-PAIRING PROTEIN 2 HOMOLOG"/>
    <property type="match status" value="1"/>
</dbReference>
<dbReference type="InterPro" id="IPR036388">
    <property type="entry name" value="WH-like_DNA-bd_sf"/>
</dbReference>
<dbReference type="GO" id="GO:0000709">
    <property type="term" value="P:meiotic joint molecule formation"/>
    <property type="evidence" value="ECO:0007669"/>
    <property type="project" value="TreeGrafter"/>
</dbReference>
<evidence type="ECO:0000313" key="8">
    <source>
        <dbReference type="EMBL" id="CAG87169.2"/>
    </source>
</evidence>
<dbReference type="InParanoid" id="Q6BS19"/>
<dbReference type="PANTHER" id="PTHR15938">
    <property type="entry name" value="TBP-1 INTERACTING PROTEIN"/>
    <property type="match status" value="1"/>
</dbReference>
<dbReference type="GO" id="GO:0007129">
    <property type="term" value="P:homologous chromosome pairing at meiosis"/>
    <property type="evidence" value="ECO:0007669"/>
    <property type="project" value="TreeGrafter"/>
</dbReference>
<evidence type="ECO:0000313" key="9">
    <source>
        <dbReference type="Proteomes" id="UP000000599"/>
    </source>
</evidence>
<protein>
    <submittedName>
        <fullName evidence="8">DEHA2D12210p</fullName>
    </submittedName>
</protein>
<dbReference type="OMA" id="RIICKLF"/>
<evidence type="ECO:0000256" key="5">
    <source>
        <dbReference type="ARBA" id="ARBA00023254"/>
    </source>
</evidence>
<feature type="domain" description="Homologous-pairing protein 2 winged helix" evidence="7">
    <location>
        <begin position="15"/>
        <end position="75"/>
    </location>
</feature>
<evidence type="ECO:0000256" key="6">
    <source>
        <dbReference type="SAM" id="Coils"/>
    </source>
</evidence>
<dbReference type="GO" id="GO:0120230">
    <property type="term" value="F:recombinase activator activity"/>
    <property type="evidence" value="ECO:0007669"/>
    <property type="project" value="TreeGrafter"/>
</dbReference>
<dbReference type="Proteomes" id="UP000000599">
    <property type="component" value="Chromosome D"/>
</dbReference>
<reference evidence="8 9" key="1">
    <citation type="journal article" date="2004" name="Nature">
        <title>Genome evolution in yeasts.</title>
        <authorList>
            <consortium name="Genolevures"/>
            <person name="Dujon B."/>
            <person name="Sherman D."/>
            <person name="Fischer G."/>
            <person name="Durrens P."/>
            <person name="Casaregola S."/>
            <person name="Lafontaine I."/>
            <person name="de Montigny J."/>
            <person name="Marck C."/>
            <person name="Neuveglise C."/>
            <person name="Talla E."/>
            <person name="Goffard N."/>
            <person name="Frangeul L."/>
            <person name="Aigle M."/>
            <person name="Anthouard V."/>
            <person name="Babour A."/>
            <person name="Barbe V."/>
            <person name="Barnay S."/>
            <person name="Blanchin S."/>
            <person name="Beckerich J.M."/>
            <person name="Beyne E."/>
            <person name="Bleykasten C."/>
            <person name="Boisrame A."/>
            <person name="Boyer J."/>
            <person name="Cattolico L."/>
            <person name="Confanioleri F."/>
            <person name="de Daruvar A."/>
            <person name="Despons L."/>
            <person name="Fabre E."/>
            <person name="Fairhead C."/>
            <person name="Ferry-Dumazet H."/>
            <person name="Groppi A."/>
            <person name="Hantraye F."/>
            <person name="Hennequin C."/>
            <person name="Jauniaux N."/>
            <person name="Joyet P."/>
            <person name="Kachouri R."/>
            <person name="Kerrest A."/>
            <person name="Koszul R."/>
            <person name="Lemaire M."/>
            <person name="Lesur I."/>
            <person name="Ma L."/>
            <person name="Muller H."/>
            <person name="Nicaud J.M."/>
            <person name="Nikolski M."/>
            <person name="Oztas S."/>
            <person name="Ozier-Kalogeropoulos O."/>
            <person name="Pellenz S."/>
            <person name="Potier S."/>
            <person name="Richard G.F."/>
            <person name="Straub M.L."/>
            <person name="Suleau A."/>
            <person name="Swennene D."/>
            <person name="Tekaia F."/>
            <person name="Wesolowski-Louvel M."/>
            <person name="Westhof E."/>
            <person name="Wirth B."/>
            <person name="Zeniou-Meyer M."/>
            <person name="Zivanovic I."/>
            <person name="Bolotin-Fukuhara M."/>
            <person name="Thierry A."/>
            <person name="Bouchier C."/>
            <person name="Caudron B."/>
            <person name="Scarpelli C."/>
            <person name="Gaillardin C."/>
            <person name="Weissenbach J."/>
            <person name="Wincker P."/>
            <person name="Souciet J.L."/>
        </authorList>
    </citation>
    <scope>NUCLEOTIDE SEQUENCE [LARGE SCALE GENOMIC DNA]</scope>
    <source>
        <strain evidence="9">ATCC 36239 / CBS 767 / BCRC 21394 / JCM 1990 / NBRC 0083 / IGC 2968</strain>
    </source>
</reference>
<feature type="coiled-coil region" evidence="6">
    <location>
        <begin position="93"/>
        <end position="183"/>
    </location>
</feature>
<evidence type="ECO:0000259" key="7">
    <source>
        <dbReference type="Pfam" id="PF07106"/>
    </source>
</evidence>